<gene>
    <name evidence="1" type="ORF">BDN70DRAFT_690309</name>
</gene>
<evidence type="ECO:0000313" key="1">
    <source>
        <dbReference type="EMBL" id="KAF9479472.1"/>
    </source>
</evidence>
<accession>A0A9P5Z125</accession>
<name>A0A9P5Z125_9AGAR</name>
<sequence length="55" mass="6221">MVLRGRGVVIRTDCSLCLVCSCLPFHCRHRAHMSRSPSVPLRSSMIPPLQMDIKK</sequence>
<dbReference type="Proteomes" id="UP000807469">
    <property type="component" value="Unassembled WGS sequence"/>
</dbReference>
<keyword evidence="2" id="KW-1185">Reference proteome</keyword>
<comment type="caution">
    <text evidence="1">The sequence shown here is derived from an EMBL/GenBank/DDBJ whole genome shotgun (WGS) entry which is preliminary data.</text>
</comment>
<protein>
    <submittedName>
        <fullName evidence="1">Uncharacterized protein</fullName>
    </submittedName>
</protein>
<evidence type="ECO:0000313" key="2">
    <source>
        <dbReference type="Proteomes" id="UP000807469"/>
    </source>
</evidence>
<dbReference type="EMBL" id="MU155212">
    <property type="protein sequence ID" value="KAF9479472.1"/>
    <property type="molecule type" value="Genomic_DNA"/>
</dbReference>
<dbReference type="AlphaFoldDB" id="A0A9P5Z125"/>
<proteinExistence type="predicted"/>
<reference evidence="1" key="1">
    <citation type="submission" date="2020-11" db="EMBL/GenBank/DDBJ databases">
        <authorList>
            <consortium name="DOE Joint Genome Institute"/>
            <person name="Ahrendt S."/>
            <person name="Riley R."/>
            <person name="Andreopoulos W."/>
            <person name="Labutti K."/>
            <person name="Pangilinan J."/>
            <person name="Ruiz-Duenas F.J."/>
            <person name="Barrasa J.M."/>
            <person name="Sanchez-Garcia M."/>
            <person name="Camarero S."/>
            <person name="Miyauchi S."/>
            <person name="Serrano A."/>
            <person name="Linde D."/>
            <person name="Babiker R."/>
            <person name="Drula E."/>
            <person name="Ayuso-Fernandez I."/>
            <person name="Pacheco R."/>
            <person name="Padilla G."/>
            <person name="Ferreira P."/>
            <person name="Barriuso J."/>
            <person name="Kellner H."/>
            <person name="Castanera R."/>
            <person name="Alfaro M."/>
            <person name="Ramirez L."/>
            <person name="Pisabarro A.G."/>
            <person name="Kuo A."/>
            <person name="Tritt A."/>
            <person name="Lipzen A."/>
            <person name="He G."/>
            <person name="Yan M."/>
            <person name="Ng V."/>
            <person name="Cullen D."/>
            <person name="Martin F."/>
            <person name="Rosso M.-N."/>
            <person name="Henrissat B."/>
            <person name="Hibbett D."/>
            <person name="Martinez A.T."/>
            <person name="Grigoriev I.V."/>
        </authorList>
    </citation>
    <scope>NUCLEOTIDE SEQUENCE</scope>
    <source>
        <strain evidence="1">CIRM-BRFM 674</strain>
    </source>
</reference>
<organism evidence="1 2">
    <name type="scientific">Pholiota conissans</name>
    <dbReference type="NCBI Taxonomy" id="109636"/>
    <lineage>
        <taxon>Eukaryota</taxon>
        <taxon>Fungi</taxon>
        <taxon>Dikarya</taxon>
        <taxon>Basidiomycota</taxon>
        <taxon>Agaricomycotina</taxon>
        <taxon>Agaricomycetes</taxon>
        <taxon>Agaricomycetidae</taxon>
        <taxon>Agaricales</taxon>
        <taxon>Agaricineae</taxon>
        <taxon>Strophariaceae</taxon>
        <taxon>Pholiota</taxon>
    </lineage>
</organism>